<protein>
    <submittedName>
        <fullName evidence="2 3">Uncharacterized protein</fullName>
    </submittedName>
</protein>
<keyword evidence="4" id="KW-1185">Reference proteome</keyword>
<dbReference type="AlphaFoldDB" id="K7MXN8"/>
<organism evidence="3">
    <name type="scientific">Glycine max</name>
    <name type="common">Soybean</name>
    <name type="synonym">Glycine hispida</name>
    <dbReference type="NCBI Taxonomy" id="3847"/>
    <lineage>
        <taxon>Eukaryota</taxon>
        <taxon>Viridiplantae</taxon>
        <taxon>Streptophyta</taxon>
        <taxon>Embryophyta</taxon>
        <taxon>Tracheophyta</taxon>
        <taxon>Spermatophyta</taxon>
        <taxon>Magnoliopsida</taxon>
        <taxon>eudicotyledons</taxon>
        <taxon>Gunneridae</taxon>
        <taxon>Pentapetalae</taxon>
        <taxon>rosids</taxon>
        <taxon>fabids</taxon>
        <taxon>Fabales</taxon>
        <taxon>Fabaceae</taxon>
        <taxon>Papilionoideae</taxon>
        <taxon>50 kb inversion clade</taxon>
        <taxon>NPAAA clade</taxon>
        <taxon>indigoferoid/millettioid clade</taxon>
        <taxon>Phaseoleae</taxon>
        <taxon>Glycine</taxon>
        <taxon>Glycine subgen. Soja</taxon>
    </lineage>
</organism>
<dbReference type="InParanoid" id="K7MXN8"/>
<evidence type="ECO:0000256" key="1">
    <source>
        <dbReference type="SAM" id="MobiDB-lite"/>
    </source>
</evidence>
<dbReference type="HOGENOM" id="CLU_2042254_0_0_1"/>
<reference evidence="2" key="3">
    <citation type="submission" date="2018-07" db="EMBL/GenBank/DDBJ databases">
        <title>WGS assembly of Glycine max.</title>
        <authorList>
            <person name="Schmutz J."/>
            <person name="Cannon S."/>
            <person name="Schlueter J."/>
            <person name="Ma J."/>
            <person name="Mitros T."/>
            <person name="Nelson W."/>
            <person name="Hyten D."/>
            <person name="Song Q."/>
            <person name="Thelen J."/>
            <person name="Cheng J."/>
            <person name="Xu D."/>
            <person name="Hellsten U."/>
            <person name="May G."/>
            <person name="Yu Y."/>
            <person name="Sakurai T."/>
            <person name="Umezawa T."/>
            <person name="Bhattacharyya M."/>
            <person name="Sandhu D."/>
            <person name="Valliyodan B."/>
            <person name="Lindquist E."/>
            <person name="Peto M."/>
            <person name="Grant D."/>
            <person name="Shu S."/>
            <person name="Goodstein D."/>
            <person name="Barry K."/>
            <person name="Futrell-Griggs M."/>
            <person name="Abernathy B."/>
            <person name="Du J."/>
            <person name="Tian Z."/>
            <person name="Zhu L."/>
            <person name="Gill N."/>
            <person name="Joshi T."/>
            <person name="Libault M."/>
            <person name="Sethuraman A."/>
            <person name="Zhang X."/>
            <person name="Shinozaki K."/>
            <person name="Nguyen H."/>
            <person name="Wing R."/>
            <person name="Cregan P."/>
            <person name="Specht J."/>
            <person name="Grimwood J."/>
            <person name="Rokhsar D."/>
            <person name="Stacey G."/>
            <person name="Shoemaker R."/>
            <person name="Jackson S."/>
        </authorList>
    </citation>
    <scope>NUCLEOTIDE SEQUENCE</scope>
    <source>
        <tissue evidence="2">Callus</tissue>
    </source>
</reference>
<name>K7MXN8_SOYBN</name>
<evidence type="ECO:0000313" key="4">
    <source>
        <dbReference type="Proteomes" id="UP000008827"/>
    </source>
</evidence>
<reference evidence="2 3" key="1">
    <citation type="journal article" date="2010" name="Nature">
        <title>Genome sequence of the palaeopolyploid soybean.</title>
        <authorList>
            <person name="Schmutz J."/>
            <person name="Cannon S.B."/>
            <person name="Schlueter J."/>
            <person name="Ma J."/>
            <person name="Mitros T."/>
            <person name="Nelson W."/>
            <person name="Hyten D.L."/>
            <person name="Song Q."/>
            <person name="Thelen J.J."/>
            <person name="Cheng J."/>
            <person name="Xu D."/>
            <person name="Hellsten U."/>
            <person name="May G.D."/>
            <person name="Yu Y."/>
            <person name="Sakurai T."/>
            <person name="Umezawa T."/>
            <person name="Bhattacharyya M.K."/>
            <person name="Sandhu D."/>
            <person name="Valliyodan B."/>
            <person name="Lindquist E."/>
            <person name="Peto M."/>
            <person name="Grant D."/>
            <person name="Shu S."/>
            <person name="Goodstein D."/>
            <person name="Barry K."/>
            <person name="Futrell-Griggs M."/>
            <person name="Abernathy B."/>
            <person name="Du J."/>
            <person name="Tian Z."/>
            <person name="Zhu L."/>
            <person name="Gill N."/>
            <person name="Joshi T."/>
            <person name="Libault M."/>
            <person name="Sethuraman A."/>
            <person name="Zhang X.-C."/>
            <person name="Shinozaki K."/>
            <person name="Nguyen H.T."/>
            <person name="Wing R.A."/>
            <person name="Cregan P."/>
            <person name="Specht J."/>
            <person name="Grimwood J."/>
            <person name="Rokhsar D."/>
            <person name="Stacey G."/>
            <person name="Shoemaker R.C."/>
            <person name="Jackson S.A."/>
        </authorList>
    </citation>
    <scope>NUCLEOTIDE SEQUENCE [LARGE SCALE GENOMIC DNA]</scope>
    <source>
        <strain evidence="3">cv. Williams 82</strain>
        <tissue evidence="2">Callus</tissue>
    </source>
</reference>
<dbReference type="Gramene" id="KRG94721">
    <property type="protein sequence ID" value="KRG94721"/>
    <property type="gene ID" value="GLYMA_19G104400"/>
</dbReference>
<dbReference type="EnsemblPlants" id="KRG94721">
    <property type="protein sequence ID" value="KRG94721"/>
    <property type="gene ID" value="GLYMA_19G104400"/>
</dbReference>
<evidence type="ECO:0000313" key="2">
    <source>
        <dbReference type="EMBL" id="KRG94721.1"/>
    </source>
</evidence>
<gene>
    <name evidence="2" type="ORF">GLYMA_19G104400</name>
</gene>
<feature type="region of interest" description="Disordered" evidence="1">
    <location>
        <begin position="73"/>
        <end position="94"/>
    </location>
</feature>
<dbReference type="PaxDb" id="3847-GLYMA19G27831.1"/>
<dbReference type="Proteomes" id="UP000008827">
    <property type="component" value="Chromosome 19"/>
</dbReference>
<reference evidence="3" key="2">
    <citation type="submission" date="2018-02" db="UniProtKB">
        <authorList>
            <consortium name="EnsemblPlants"/>
        </authorList>
    </citation>
    <scope>IDENTIFICATION</scope>
    <source>
        <strain evidence="3">Williams 82</strain>
    </source>
</reference>
<sequence>MWWTGGLVGFLESFSSPPFGSANAWTSEVLFCHNSLQAASALLILRANGSKIVLPWFCFLIARPSSSPLFSCTQEQEPSSSPLFSCTQSVSHPKTDVNISTKENVLYEIYLRKDAPSVVSR</sequence>
<dbReference type="EMBL" id="CM000852">
    <property type="protein sequence ID" value="KRG94721.1"/>
    <property type="molecule type" value="Genomic_DNA"/>
</dbReference>
<proteinExistence type="predicted"/>
<evidence type="ECO:0000313" key="3">
    <source>
        <dbReference type="EnsemblPlants" id="KRG94721"/>
    </source>
</evidence>
<accession>K7MXN8</accession>